<gene>
    <name evidence="1" type="ORF">C5F50_09570</name>
</gene>
<dbReference type="RefSeq" id="WP_179371169.1">
    <property type="nucleotide sequence ID" value="NZ_CP026995.1"/>
</dbReference>
<dbReference type="KEGG" id="nue:C5F50_09570"/>
<name>A0A7D5M605_9ARCH</name>
<organism evidence="1 2">
    <name type="scientific">Nitrosopumilus ureiphilus</name>
    <dbReference type="NCBI Taxonomy" id="1470067"/>
    <lineage>
        <taxon>Archaea</taxon>
        <taxon>Nitrososphaerota</taxon>
        <taxon>Nitrososphaeria</taxon>
        <taxon>Nitrosopumilales</taxon>
        <taxon>Nitrosopumilaceae</taxon>
        <taxon>Nitrosopumilus</taxon>
    </lineage>
</organism>
<sequence length="200" mass="23520">MKLGNNEKIVLAILKKYPNIDEKQLGGLFSIVSKKSGRIDTITHSLKIKGFMTDSDYFSVNKQVIKNIDLPEIIINKEQVRDLKHIDEIKLGKLGKSIIYILERTEKSSLQFLSTFFQKPTKNIYAIMQRLDEKNIVISYNSRIRRFNSAGRKYHPKYYILTDIGKLWLEINENRIENKDQIDTLLRKPEEEIQEYNLKI</sequence>
<dbReference type="AlphaFoldDB" id="A0A7D5M605"/>
<protein>
    <submittedName>
        <fullName evidence="1">Uncharacterized protein</fullName>
    </submittedName>
</protein>
<evidence type="ECO:0000313" key="1">
    <source>
        <dbReference type="EMBL" id="QLH07295.1"/>
    </source>
</evidence>
<dbReference type="EMBL" id="CP026995">
    <property type="protein sequence ID" value="QLH07295.1"/>
    <property type="molecule type" value="Genomic_DNA"/>
</dbReference>
<accession>A0A7D5M605</accession>
<keyword evidence="2" id="KW-1185">Reference proteome</keyword>
<dbReference type="OrthoDB" id="10639at2157"/>
<reference evidence="1 2" key="1">
    <citation type="submission" date="2018-02" db="EMBL/GenBank/DDBJ databases">
        <title>Complete genome of Nitrosopumilus ureaphilus PS0.</title>
        <authorList>
            <person name="Qin W."/>
            <person name="Zheng Y."/>
            <person name="Stahl D.A."/>
        </authorList>
    </citation>
    <scope>NUCLEOTIDE SEQUENCE [LARGE SCALE GENOMIC DNA]</scope>
    <source>
        <strain evidence="1 2">PS0</strain>
    </source>
</reference>
<dbReference type="GeneID" id="56068353"/>
<proteinExistence type="predicted"/>
<evidence type="ECO:0000313" key="2">
    <source>
        <dbReference type="Proteomes" id="UP000509478"/>
    </source>
</evidence>
<dbReference type="Proteomes" id="UP000509478">
    <property type="component" value="Chromosome"/>
</dbReference>